<dbReference type="EMBL" id="VTPC01085970">
    <property type="protein sequence ID" value="KAF2886925.1"/>
    <property type="molecule type" value="Genomic_DNA"/>
</dbReference>
<dbReference type="GO" id="GO:0007009">
    <property type="term" value="P:plasma membrane organization"/>
    <property type="evidence" value="ECO:0007669"/>
    <property type="project" value="TreeGrafter"/>
</dbReference>
<dbReference type="SUPFAM" id="SSF49562">
    <property type="entry name" value="C2 domain (Calcium/lipid-binding domain, CaLB)"/>
    <property type="match status" value="2"/>
</dbReference>
<evidence type="ECO:0000256" key="1">
    <source>
        <dbReference type="ARBA" id="ARBA00004167"/>
    </source>
</evidence>
<name>A0A8K0CGM1_IGNLU</name>
<evidence type="ECO:0000256" key="4">
    <source>
        <dbReference type="ARBA" id="ARBA00022989"/>
    </source>
</evidence>
<dbReference type="InterPro" id="IPR037723">
    <property type="entry name" value="C2D_Ferlin"/>
</dbReference>
<dbReference type="SMART" id="SM01201">
    <property type="entry name" value="FerB"/>
    <property type="match status" value="1"/>
</dbReference>
<dbReference type="AlphaFoldDB" id="A0A8K0CGM1"/>
<dbReference type="InterPro" id="IPR035892">
    <property type="entry name" value="C2_domain_sf"/>
</dbReference>
<dbReference type="InterPro" id="IPR012968">
    <property type="entry name" value="FerIin_dom"/>
</dbReference>
<keyword evidence="2" id="KW-0812">Transmembrane</keyword>
<dbReference type="Pfam" id="PF08151">
    <property type="entry name" value="FerI"/>
    <property type="match status" value="1"/>
</dbReference>
<dbReference type="Pfam" id="PF00168">
    <property type="entry name" value="C2"/>
    <property type="match status" value="2"/>
</dbReference>
<accession>A0A8K0CGM1</accession>
<dbReference type="SMART" id="SM00239">
    <property type="entry name" value="C2"/>
    <property type="match status" value="2"/>
</dbReference>
<dbReference type="Proteomes" id="UP000801492">
    <property type="component" value="Unassembled WGS sequence"/>
</dbReference>
<dbReference type="PROSITE" id="PS50004">
    <property type="entry name" value="C2"/>
    <property type="match status" value="2"/>
</dbReference>
<protein>
    <recommendedName>
        <fullName evidence="6">C2 domain-containing protein</fullName>
    </recommendedName>
</protein>
<keyword evidence="5" id="KW-0472">Membrane</keyword>
<evidence type="ECO:0000256" key="2">
    <source>
        <dbReference type="ARBA" id="ARBA00022692"/>
    </source>
</evidence>
<comment type="caution">
    <text evidence="7">The sequence shown here is derived from an EMBL/GenBank/DDBJ whole genome shotgun (WGS) entry which is preliminary data.</text>
</comment>
<dbReference type="PANTHER" id="PTHR12546:SF60">
    <property type="entry name" value="MISFIRE, ISOFORM F"/>
    <property type="match status" value="1"/>
</dbReference>
<dbReference type="CDD" id="cd04017">
    <property type="entry name" value="C2D_Ferlin"/>
    <property type="match status" value="1"/>
</dbReference>
<evidence type="ECO:0000313" key="8">
    <source>
        <dbReference type="Proteomes" id="UP000801492"/>
    </source>
</evidence>
<sequence>MKKPPNVLQVIQPRKVWSAKKILGHVTLDIALVWAQTDHQFYHKWAAIAAPNDDPTGGPRGYIQVDINILRKGETPKIPNIDPHETDEIEGNLLLPEGITTARQRAHYVFKIYRGEDLCRGKYMETIYSVPPDKDPLNAYVEVFFAGLKGRTSLKKNDSNPAWNESITLKELFPPLCQRIKIRLCCSDTFQDTVIAVRYINLRSISNDGEHGFLPTFGPTFLHFYAKGINTEGYVGKILISFGTEIQLHSHPVFKAVDHNLWKHEMVLLYGTIFNSNLIDRKFSDKAISYEINFGLSELQNNATSLEGGPVSYRTPEKPPISTGKIYWSLEYGQDKPCVFVQSHWPDFRNRMYISNVISKIVDAVKPKLKEIEDLFIKGEYQSSDTKIESLLLNTIECLSSSCKRCLHIAQGNSGTFQTDLDRERKRFCLHEINNIVHSLNDIYDPKMKKQCFENLQTLLKRVEMLAEDAQDCWPDIYIVMILGTKKVAWRKCLAKDVVYSPIDEEKGAYCGKLQSLFLKPNAQKSLFSFSTTPASASCELDVFLWVGLEKHKNACFKALPEGFVPPRDLGPEILPPYLIAQQKHCRVHVYQGKFLPGSDRSGLCDPFARVVIGSECRETAVAPATLNPTWDQTLTYRQIIVYGEKSRIKSDPPLIIVEVYDQDELVEYIGHCTFKPVIKFREDPYVEPQFPPRLQWYNVCNNKEVMGEILMTAEMLEV</sequence>
<evidence type="ECO:0000259" key="6">
    <source>
        <dbReference type="PROSITE" id="PS50004"/>
    </source>
</evidence>
<evidence type="ECO:0000256" key="5">
    <source>
        <dbReference type="ARBA" id="ARBA00023136"/>
    </source>
</evidence>
<comment type="subcellular location">
    <subcellularLocation>
        <location evidence="1">Membrane</location>
        <topology evidence="1">Single-pass membrane protein</topology>
    </subcellularLocation>
</comment>
<dbReference type="Pfam" id="PF08150">
    <property type="entry name" value="FerB"/>
    <property type="match status" value="1"/>
</dbReference>
<organism evidence="7 8">
    <name type="scientific">Ignelater luminosus</name>
    <name type="common">Cucubano</name>
    <name type="synonym">Pyrophorus luminosus</name>
    <dbReference type="NCBI Taxonomy" id="2038154"/>
    <lineage>
        <taxon>Eukaryota</taxon>
        <taxon>Metazoa</taxon>
        <taxon>Ecdysozoa</taxon>
        <taxon>Arthropoda</taxon>
        <taxon>Hexapoda</taxon>
        <taxon>Insecta</taxon>
        <taxon>Pterygota</taxon>
        <taxon>Neoptera</taxon>
        <taxon>Endopterygota</taxon>
        <taxon>Coleoptera</taxon>
        <taxon>Polyphaga</taxon>
        <taxon>Elateriformia</taxon>
        <taxon>Elateroidea</taxon>
        <taxon>Elateridae</taxon>
        <taxon>Agrypninae</taxon>
        <taxon>Pyrophorini</taxon>
        <taxon>Ignelater</taxon>
    </lineage>
</organism>
<dbReference type="InterPro" id="IPR037721">
    <property type="entry name" value="Ferlin"/>
</dbReference>
<feature type="domain" description="C2" evidence="6">
    <location>
        <begin position="566"/>
        <end position="691"/>
    </location>
</feature>
<dbReference type="InterPro" id="IPR000008">
    <property type="entry name" value="C2_dom"/>
</dbReference>
<evidence type="ECO:0000256" key="3">
    <source>
        <dbReference type="ARBA" id="ARBA00022737"/>
    </source>
</evidence>
<gene>
    <name evidence="7" type="ORF">ILUMI_19248</name>
</gene>
<reference evidence="7" key="1">
    <citation type="submission" date="2019-08" db="EMBL/GenBank/DDBJ databases">
        <title>The genome of the North American firefly Photinus pyralis.</title>
        <authorList>
            <consortium name="Photinus pyralis genome working group"/>
            <person name="Fallon T.R."/>
            <person name="Sander Lower S.E."/>
            <person name="Weng J.-K."/>
        </authorList>
    </citation>
    <scope>NUCLEOTIDE SEQUENCE</scope>
    <source>
        <strain evidence="7">TRF0915ILg1</strain>
        <tissue evidence="7">Whole body</tissue>
    </source>
</reference>
<dbReference type="GO" id="GO:0016020">
    <property type="term" value="C:membrane"/>
    <property type="evidence" value="ECO:0007669"/>
    <property type="project" value="UniProtKB-SubCell"/>
</dbReference>
<dbReference type="PANTHER" id="PTHR12546">
    <property type="entry name" value="FER-1-LIKE"/>
    <property type="match status" value="1"/>
</dbReference>
<keyword evidence="8" id="KW-1185">Reference proteome</keyword>
<dbReference type="OrthoDB" id="10059618at2759"/>
<keyword evidence="4" id="KW-1133">Transmembrane helix</keyword>
<keyword evidence="3" id="KW-0677">Repeat</keyword>
<evidence type="ECO:0000313" key="7">
    <source>
        <dbReference type="EMBL" id="KAF2886925.1"/>
    </source>
</evidence>
<dbReference type="SMART" id="SM01202">
    <property type="entry name" value="FerI"/>
    <property type="match status" value="1"/>
</dbReference>
<proteinExistence type="predicted"/>
<feature type="domain" description="C2" evidence="6">
    <location>
        <begin position="85"/>
        <end position="215"/>
    </location>
</feature>
<dbReference type="InterPro" id="IPR012561">
    <property type="entry name" value="Ferlin_B-domain"/>
</dbReference>
<dbReference type="Gene3D" id="2.60.40.150">
    <property type="entry name" value="C2 domain"/>
    <property type="match status" value="2"/>
</dbReference>